<dbReference type="RefSeq" id="WP_015833487.1">
    <property type="nucleotide sequence ID" value="NC_012962.1"/>
</dbReference>
<organism evidence="2 3">
    <name type="scientific">Photorhabdus asymbiotica</name>
    <dbReference type="NCBI Taxonomy" id="291112"/>
    <lineage>
        <taxon>Bacteria</taxon>
        <taxon>Pseudomonadati</taxon>
        <taxon>Pseudomonadota</taxon>
        <taxon>Gammaproteobacteria</taxon>
        <taxon>Enterobacterales</taxon>
        <taxon>Morganellaceae</taxon>
        <taxon>Photorhabdus</taxon>
    </lineage>
</organism>
<proteinExistence type="predicted"/>
<dbReference type="Proteomes" id="UP000280955">
    <property type="component" value="Unassembled WGS sequence"/>
</dbReference>
<evidence type="ECO:0000256" key="1">
    <source>
        <dbReference type="SAM" id="MobiDB-lite"/>
    </source>
</evidence>
<evidence type="ECO:0000313" key="2">
    <source>
        <dbReference type="EMBL" id="RKS66619.1"/>
    </source>
</evidence>
<accession>A0ABX9ST49</accession>
<gene>
    <name evidence="2" type="ORF">BDD30_0947</name>
</gene>
<protein>
    <submittedName>
        <fullName evidence="2">Uncharacterized protein</fullName>
    </submittedName>
</protein>
<feature type="compositionally biased region" description="Gly residues" evidence="1">
    <location>
        <begin position="72"/>
        <end position="87"/>
    </location>
</feature>
<sequence>MRPIRNDLLNNISGGAGAPVTPANQIGAAMIVGAAAGIAGGPIGVAGGAIAAGTTMAIGLMTPKGPLFGSDGNSGSGNSGNSGGGSSGINSSNGGFERIDRYDDR</sequence>
<keyword evidence="3" id="KW-1185">Reference proteome</keyword>
<comment type="caution">
    <text evidence="2">The sequence shown here is derived from an EMBL/GenBank/DDBJ whole genome shotgun (WGS) entry which is preliminary data.</text>
</comment>
<evidence type="ECO:0000313" key="3">
    <source>
        <dbReference type="Proteomes" id="UP000280955"/>
    </source>
</evidence>
<feature type="region of interest" description="Disordered" evidence="1">
    <location>
        <begin position="64"/>
        <end position="105"/>
    </location>
</feature>
<reference evidence="2 3" key="1">
    <citation type="submission" date="2018-10" db="EMBL/GenBank/DDBJ databases">
        <title>Genomic Encyclopedia of Archaeal and Bacterial Type Strains, Phase II (KMG-II): from individual species to whole genera.</title>
        <authorList>
            <person name="Goeker M."/>
        </authorList>
    </citation>
    <scope>NUCLEOTIDE SEQUENCE [LARGE SCALE GENOMIC DNA]</scope>
    <source>
        <strain evidence="2 3">DSM 15149</strain>
    </source>
</reference>
<name>A0ABX9ST49_9GAMM</name>
<dbReference type="EMBL" id="RBLJ01000001">
    <property type="protein sequence ID" value="RKS66619.1"/>
    <property type="molecule type" value="Genomic_DNA"/>
</dbReference>